<dbReference type="InterPro" id="IPR008979">
    <property type="entry name" value="Galactose-bd-like_sf"/>
</dbReference>
<dbReference type="GO" id="GO:0008237">
    <property type="term" value="F:metallopeptidase activity"/>
    <property type="evidence" value="ECO:0007669"/>
    <property type="project" value="InterPro"/>
</dbReference>
<sequence>MRNDKVLVAQWVKSDEAQHPRRSVNYSFIDLDARVNVVSEFGLQLSSAANETANGYTVDVWTSGTDVNATMKNNIRDILNEMENFLSLDFTEVSFGEEDNVSFGFLVLPLRTTASGSDGHVGGRTLRGAGGAKDQYVFLHKNHGSRSEFLSIELLAKHHIRHELMHAIGFGPDFSDSTDPIVKNLTQQYSVLSYILHPSHKNSSETESNLVRPTTFMVYDYLAFDMVGILTGYDAGNEHEFKTTRVLETIYDTVGVDLFDASNQSDSIIDLRQGQYSSIGSGSSDSGATGNGRAVQNVGMAYGTIIENAVAGSGEDVIIGNAYNNVLNGKKGDDYIYGDGLSFNADDWASNFSPDHIDAYRGLIGTSESLIYEIGEDTLIGADGNDHLYGGAGNDHLLGDSDSAAFGGPGEDYLDGGAGNDTLEGGKEFDSYYFNYGDGIDEIIEDPGDGSNDLWLQHGASDSYTNVKRLGRMVTAASVFTEVDVSGEPINDTTIYVLEDNELGEQDLVVHIDGGKGGNIRIKNFGTLEENSFGISFVDPEAVKTPEIVEEERLEIGAGLSAASSTGYYPRDGFSSSDLAIKYDAKNYVPNSDANNKYFPGPWGSSDTLLNGYKFYGGNGNDVLIGGKYATEAGAYYDELRGGIGDDHLYGEALDSLEGDSDFLHGGEGNDTLLGFFGDDNLQGGIGEDHIEGGDGEDKIYGGGGSDYIVGGNDNDTIFSAQTPFDQDVPDEFGDVIGQFFEGKSIELDFTESDTVYGGDGDDRITGSAGDDKLLDLSGERSELYGFIGNDTLITGAGQDIIYGDAYFYEVIEERGGGIYSIGFTQFDWSVSDDYDDLIISGAGVDTIFAGAGNDSVFAGADSDVIFGDQANDAEMNGFLGDDGYVGLYTIYQYYSDLEPSLHGEDFLDGGSGNDFIYGNGGNDTITGGDGQDYIHGDDFVLAEQHHGSDTLLGGAGVDYLLGGGGKDKLEGGAGNDVLYGDSLQVEEIGVFAGASVFSGRSSIFNGRTYTQSVTGDNDILNGGAGSDIIFGDGGDDILIGGVGDDHLFGGAGNDTYIFNAGDGVDTINDTDIKEVIIYDSVTNFAVDGGDAILQYGSGTSLSQIRFVGSSIGSIENLVVASLIDTPDEHNNVIILSSNSTQLVDGGDGDDLLISLDEGDTLRGGAGRDYLLGGGGDDILDGGTALYGADYLAGGAGNDTYQIAANATDTYINNRDRDNGNDTIRVFGNVSASSAIVSREEDNLVIGFNNDLRRILVEDHFKGDNYSIDSIIFDDTSKLTSASILTQFSTNSNSSNTVIATQDADQIFDLGGDDLYFGDAGADEFIDGSGNDIYYGGEGDDIYAFSSTGGVNTIVDSAGINVVNFREDIAQEDLTFIRKFPNDLHILHDNEQSELVVKDYFEHHESAVSVFKFSTGMELNYRAVSELVMLATEDDNHLVGSWSNEILDGKGGNDLLAGAAGDDTLFGGDGLDELNGGSGNDELTGGLDDDLLAGGSGDDTYYIALNDGNDIIEHQAGVDEQNVIVFSDDVDPASMTVYREGGDLTLVRENDQTTTIKGYSDGALYSLTSIEFTFGVGSQWSVSDINSFAVSATEGNDIIFGDADANTIVALAGNDEVRGFDGGDNLSGGVGRDTLYGGGGDDTINGNEDDDTLIGGAGNDTLYGGDGEDDYYFSASDGQDKIVDADIGVLNFTSTVTGNYSTSGNSVRINDFILNHGTEDYVQLTRAEMLTVDDLLVAGESVDSLRIESDLVADTLIYFSGDDVLHNSELVGDVNKIYLGEGANSFYLDGDVIGSISVIGGSGNDSFYLKRDENINITGGGGEDRYLVDRFSGTHTLRPDDDDVIVVQEDLINVELNFSDFGRDLQIGLSESLEGGLYHRTTLDGFFQSQEVASIQFGSGEILTQEDILSILLNGTELSDTIHGTDFGNKIFGNGGSDQLYGRDGSDELFGGAGDDTLAGGRGDDLLDGGVGRNSLQGDSGSNIYIVGAEGAEDTINNFSTTDPYNLRDDVIEFASGIIAEDLVLSKDRNDLLIGISSNSSSVIVKDYFSHLHIDGRYSIDKFIFSNGDEWSFQDVVDQFGLSTLEDVFKGTDGDDEIYGSSSADVIKGGLGNDVIKAGSGNNIVYGGADNDEISGSGELHGDDGKDVLTGTRASGDKLYGGDGDDELEDGKENYGGAGDDKIHLGGYRNDSITVGGEDDDDYYVSSGSATLEFSFSRGDGRDTFVQVGTGSNIVLNFDETVKFSDIHLTPLEQGKGSSVRFELSYGEGDSIDFGASRFVTGYSNIEFNFESDPSEVLTIEDLYLWSLATTNESDTISLIEAGVVDLKAGDDQFFGSSWDDDVRGGAGKDVLEGGSGKDIYRFAAGDGVDTVIDDQGESTFIFDSAVSVDDLVLYRSGQNLIIDLPENNITYQNYYSNNWYAFPALTLSFADGQILIPNEEFVELIGAGSDRDDNIELYDHPSFDYTVVGGLGNDVFYGSASSNTFMYASGDGHDIIDLPTSSVSNELIVSGVDASDIVWSVDGYDLVIRDTVGLGSIRVNSYIGGGILNTINTPYVRPIFDSISIGENVYSGEDIKEFISAPSNENNFIFGNENEDAIEALGGDDWVIGTSSSDVVYGGDGEDVINGFGGDDVIYGEGDADIIYGSAGSDRMFGGDGDDILKSDGDGNYFDGGGGNDTLIGRGDFVFYNGSGVDHVSDIFESKFIFENINYDDVLFVRDIEAYGTYDVTVEWNDGEDAVVGVFQQDTSSRFRVQTLDFQDRELLSYSSSDFFRGNRIIITNGVSKEFVGEMTGNPEDYWELNGVPEFGLSDVNRDFSDVIHGGDANEIINSRSGPDTVYGGAGNDILNGGAGSDSLDGGSGNDTLNAGNYYSNLRDEWLFGDSLTGGLGNDTLTGSFTSDKYYFNIGDGYDVIYEDHSKNSDVDDLYFYGSVTKDDLVFSNSGNNLVINYGVRSEIQIDSFFSSDSDQLADGSDQWRVVFESQPRESYSLAHLLSLDSGSNIHPVVAVSINDKLFEEDSSFSFTIPANTFSDADGDSLSLNATLADGSALPAWLNFDSATSTFTGTPANENVGELEIRVTADDGNGGSVEDVFLLNIANTNDAPLANDDANTTLEDTPIVLNVADLLANDNDADGDVLTISSVGNAVGGLAVLDALEGTVTFTPGDGYNGVASFDYIVVDGNGAEASATVSINILAENDTPIVTAAIPDQSTDEDAVFTYTIPANTFNDADGDSLSLNATLADGSALPAWLNFDSATSTFAGTPANENVGELEIRVTADDGNGGSVEDVFLLNIANTNDAPLANDDANTTLEDTPIVLNVADLLANDNDADGDELTISSVGNAVGGLAVLDALEGTVTFSPADGYNGVASFDYIVVDGSGAEASATVSINILAENDTPIVTAAIPDQSTDEDAVFTYTIPANTFNDADGDSLSLNATLADGSALPVWLNFDSATSTFTGTPANENVGELEIRVTADDGNGGSVEDVFNIKVINTNDAPKAENDYFETGEKEPVVINIADLLGNDFDEDIDELTINSVINPVGGVAVLDVQSGTITFSPADGYSGVGGFEYSVVDASGGESIASVFVNVVSADTAWTIEAEDYDRSYDLDPGNSGNAHSADDVDIETTTDIDGGSNIGWTRVGEWLEYDANLDSGRYRILSRVASNSNSGMYDISVNGSFVASDNVTSTGGWQSWETHEVGEVYIDQAGVQTVRLDITGGGFNINWLEIELIGNRDPIAVDDIGFAVENTIKEFNIADLLENDSEVDGDTLSVSQVLSGIGGTVMLNDVDGKIIFTPNTDFVGSGKFSYVVIDGQGGEAIADVVVEVLPFEQPASYLIQAEDYTNYYDLNAGNSGGAFRDDDVDLEATSDVGGGYNLGWTRVGEWLEYETYLRAGTYELTSRVASNTHTGLYNIYLDETLAATDSVSSTGGWQNWESHNLGQLVIEADGLQTFRVEVTGGDFNLNWLQLDYVPTIESQASNLVDALTLSNEGEITDIYIAPPQQAEVELVGAV</sequence>
<protein>
    <submittedName>
        <fullName evidence="6">Cadherin-like domain-containing protein</fullName>
    </submittedName>
</protein>
<dbReference type="SMART" id="SM00606">
    <property type="entry name" value="CBD_IV"/>
    <property type="match status" value="2"/>
</dbReference>
<dbReference type="Pfam" id="PF05345">
    <property type="entry name" value="He_PIG"/>
    <property type="match status" value="3"/>
</dbReference>
<evidence type="ECO:0000259" key="5">
    <source>
        <dbReference type="PROSITE" id="PS51175"/>
    </source>
</evidence>
<proteinExistence type="predicted"/>
<dbReference type="InterPro" id="IPR041342">
    <property type="entry name" value="CBM35"/>
</dbReference>
<dbReference type="SUPFAM" id="SSF49785">
    <property type="entry name" value="Galactose-binding domain-like"/>
    <property type="match status" value="2"/>
</dbReference>
<dbReference type="SUPFAM" id="SSF55486">
    <property type="entry name" value="Metalloproteases ('zincins'), catalytic domain"/>
    <property type="match status" value="1"/>
</dbReference>
<dbReference type="Pfam" id="PF17963">
    <property type="entry name" value="Big_9"/>
    <property type="match status" value="1"/>
</dbReference>
<organism evidence="6 7">
    <name type="scientific">Saccharophagus degradans</name>
    <dbReference type="NCBI Taxonomy" id="86304"/>
    <lineage>
        <taxon>Bacteria</taxon>
        <taxon>Pseudomonadati</taxon>
        <taxon>Pseudomonadota</taxon>
        <taxon>Gammaproteobacteria</taxon>
        <taxon>Cellvibrionales</taxon>
        <taxon>Cellvibrionaceae</taxon>
        <taxon>Saccharophagus</taxon>
    </lineage>
</organism>
<dbReference type="InterPro" id="IPR041690">
    <property type="entry name" value="Cadherin_5"/>
</dbReference>
<dbReference type="Gene3D" id="2.60.40.3440">
    <property type="match status" value="2"/>
</dbReference>
<dbReference type="Pfam" id="PF17892">
    <property type="entry name" value="Cadherin_5"/>
    <property type="match status" value="3"/>
</dbReference>
<keyword evidence="2" id="KW-0964">Secreted</keyword>
<evidence type="ECO:0000256" key="4">
    <source>
        <dbReference type="ARBA" id="ARBA00022837"/>
    </source>
</evidence>
<dbReference type="Gene3D" id="2.160.20.160">
    <property type="match status" value="1"/>
</dbReference>
<dbReference type="InterPro" id="IPR006584">
    <property type="entry name" value="Cellulose-bd_IV"/>
</dbReference>
<dbReference type="Pfam" id="PF00353">
    <property type="entry name" value="HemolysinCabind"/>
    <property type="match status" value="27"/>
</dbReference>
<keyword evidence="3" id="KW-0732">Signal</keyword>
<evidence type="ECO:0000256" key="2">
    <source>
        <dbReference type="ARBA" id="ARBA00022525"/>
    </source>
</evidence>
<gene>
    <name evidence="6" type="ORF">Q4521_06575</name>
</gene>
<dbReference type="InterPro" id="IPR010566">
    <property type="entry name" value="Haemolys_ca-bd"/>
</dbReference>
<dbReference type="SUPFAM" id="SSF51120">
    <property type="entry name" value="beta-Roll"/>
    <property type="match status" value="15"/>
</dbReference>
<dbReference type="PROSITE" id="PS51175">
    <property type="entry name" value="CBM6"/>
    <property type="match status" value="2"/>
</dbReference>
<dbReference type="InterPro" id="IPR013783">
    <property type="entry name" value="Ig-like_fold"/>
</dbReference>
<dbReference type="Pfam" id="PF03422">
    <property type="entry name" value="CBM_6"/>
    <property type="match status" value="1"/>
</dbReference>
<dbReference type="Proteomes" id="UP001169760">
    <property type="component" value="Unassembled WGS sequence"/>
</dbReference>
<dbReference type="GO" id="GO:0030246">
    <property type="term" value="F:carbohydrate binding"/>
    <property type="evidence" value="ECO:0007669"/>
    <property type="project" value="InterPro"/>
</dbReference>
<dbReference type="CDD" id="cd04080">
    <property type="entry name" value="CBM6_cellulase-like"/>
    <property type="match status" value="2"/>
</dbReference>
<name>A0AAW7X5V7_9GAMM</name>
<evidence type="ECO:0000256" key="3">
    <source>
        <dbReference type="ARBA" id="ARBA00022729"/>
    </source>
</evidence>
<comment type="caution">
    <text evidence="6">The sequence shown here is derived from an EMBL/GenBank/DDBJ whole genome shotgun (WGS) entry which is preliminary data.</text>
</comment>
<dbReference type="PANTHER" id="PTHR38340:SF1">
    <property type="entry name" value="S-LAYER PROTEIN"/>
    <property type="match status" value="1"/>
</dbReference>
<keyword evidence="4" id="KW-0106">Calcium</keyword>
<dbReference type="SMART" id="SM00736">
    <property type="entry name" value="CADG"/>
    <property type="match status" value="3"/>
</dbReference>
<dbReference type="EMBL" id="JAUOPB010000004">
    <property type="protein sequence ID" value="MDO6422131.1"/>
    <property type="molecule type" value="Genomic_DNA"/>
</dbReference>
<dbReference type="GO" id="GO:0016020">
    <property type="term" value="C:membrane"/>
    <property type="evidence" value="ECO:0007669"/>
    <property type="project" value="InterPro"/>
</dbReference>
<dbReference type="GO" id="GO:0005576">
    <property type="term" value="C:extracellular region"/>
    <property type="evidence" value="ECO:0007669"/>
    <property type="project" value="UniProtKB-SubCell"/>
</dbReference>
<feature type="domain" description="CBM6" evidence="5">
    <location>
        <begin position="3836"/>
        <end position="3970"/>
    </location>
</feature>
<accession>A0AAW7X5V7</accession>
<dbReference type="InterPro" id="IPR018511">
    <property type="entry name" value="Hemolysin-typ_Ca-bd_CS"/>
</dbReference>
<dbReference type="InterPro" id="IPR001343">
    <property type="entry name" value="Hemolysn_Ca-bd"/>
</dbReference>
<dbReference type="PROSITE" id="PS00330">
    <property type="entry name" value="HEMOLYSIN_CALCIUM"/>
    <property type="match status" value="14"/>
</dbReference>
<dbReference type="Pfam" id="PF18099">
    <property type="entry name" value="CBM_35_2"/>
    <property type="match status" value="1"/>
</dbReference>
<dbReference type="InterPro" id="IPR005084">
    <property type="entry name" value="CBM6"/>
</dbReference>
<dbReference type="GO" id="GO:0005509">
    <property type="term" value="F:calcium ion binding"/>
    <property type="evidence" value="ECO:0007669"/>
    <property type="project" value="InterPro"/>
</dbReference>
<dbReference type="InterPro" id="IPR015919">
    <property type="entry name" value="Cadherin-like_sf"/>
</dbReference>
<evidence type="ECO:0000256" key="1">
    <source>
        <dbReference type="ARBA" id="ARBA00004613"/>
    </source>
</evidence>
<dbReference type="NCBIfam" id="NF012211">
    <property type="entry name" value="tand_rpt_95"/>
    <property type="match status" value="4"/>
</dbReference>
<dbReference type="InterPro" id="IPR024079">
    <property type="entry name" value="MetalloPept_cat_dom_sf"/>
</dbReference>
<dbReference type="PANTHER" id="PTHR38340">
    <property type="entry name" value="S-LAYER PROTEIN"/>
    <property type="match status" value="1"/>
</dbReference>
<dbReference type="InterPro" id="IPR011049">
    <property type="entry name" value="Serralysin-like_metalloprot_C"/>
</dbReference>
<feature type="domain" description="CBM6" evidence="5">
    <location>
        <begin position="3596"/>
        <end position="3730"/>
    </location>
</feature>
<dbReference type="Pfam" id="PF06594">
    <property type="entry name" value="HCBP_related"/>
    <property type="match status" value="1"/>
</dbReference>
<dbReference type="PRINTS" id="PR00313">
    <property type="entry name" value="CABNDNGRPT"/>
</dbReference>
<dbReference type="Gene3D" id="2.150.10.10">
    <property type="entry name" value="Serralysin-like metalloprotease, C-terminal"/>
    <property type="match status" value="13"/>
</dbReference>
<dbReference type="SUPFAM" id="SSF49313">
    <property type="entry name" value="Cadherin-like"/>
    <property type="match status" value="3"/>
</dbReference>
<reference evidence="6" key="1">
    <citation type="submission" date="2023-07" db="EMBL/GenBank/DDBJ databases">
        <title>Genome content predicts the carbon catabolic preferences of heterotrophic bacteria.</title>
        <authorList>
            <person name="Gralka M."/>
        </authorList>
    </citation>
    <scope>NUCLEOTIDE SEQUENCE</scope>
    <source>
        <strain evidence="6">I3M17_2</strain>
    </source>
</reference>
<dbReference type="Gene3D" id="2.60.40.10">
    <property type="entry name" value="Immunoglobulins"/>
    <property type="match status" value="3"/>
</dbReference>
<dbReference type="Gene3D" id="3.40.390.10">
    <property type="entry name" value="Collagenase (Catalytic Domain)"/>
    <property type="match status" value="1"/>
</dbReference>
<evidence type="ECO:0000313" key="6">
    <source>
        <dbReference type="EMBL" id="MDO6422131.1"/>
    </source>
</evidence>
<dbReference type="RefSeq" id="WP_303491969.1">
    <property type="nucleotide sequence ID" value="NZ_JAUOPB010000004.1"/>
</dbReference>
<dbReference type="Gene3D" id="2.60.40.2810">
    <property type="match status" value="2"/>
</dbReference>
<dbReference type="InterPro" id="IPR006644">
    <property type="entry name" value="Cadg"/>
</dbReference>
<dbReference type="InterPro" id="IPR050557">
    <property type="entry name" value="RTX_toxin/Mannuronan_C5-epim"/>
</dbReference>
<comment type="subcellular location">
    <subcellularLocation>
        <location evidence="1">Secreted</location>
    </subcellularLocation>
</comment>
<evidence type="ECO:0000313" key="7">
    <source>
        <dbReference type="Proteomes" id="UP001169760"/>
    </source>
</evidence>
<dbReference type="Gene3D" id="2.60.120.260">
    <property type="entry name" value="Galactose-binding domain-like"/>
    <property type="match status" value="2"/>
</dbReference>